<protein>
    <recommendedName>
        <fullName evidence="2">SAM domain-containing protein</fullName>
    </recommendedName>
</protein>
<comment type="caution">
    <text evidence="3">The sequence shown here is derived from an EMBL/GenBank/DDBJ whole genome shotgun (WGS) entry which is preliminary data.</text>
</comment>
<dbReference type="Pfam" id="PF07647">
    <property type="entry name" value="SAM_2"/>
    <property type="match status" value="1"/>
</dbReference>
<dbReference type="InterPro" id="IPR013761">
    <property type="entry name" value="SAM/pointed_sf"/>
</dbReference>
<evidence type="ECO:0000313" key="4">
    <source>
        <dbReference type="Proteomes" id="UP001178507"/>
    </source>
</evidence>
<dbReference type="SUPFAM" id="SSF47769">
    <property type="entry name" value="SAM/Pointed domain"/>
    <property type="match status" value="1"/>
</dbReference>
<dbReference type="CDD" id="cd09487">
    <property type="entry name" value="SAM_superfamily"/>
    <property type="match status" value="1"/>
</dbReference>
<evidence type="ECO:0000259" key="2">
    <source>
        <dbReference type="PROSITE" id="PS50105"/>
    </source>
</evidence>
<reference evidence="3" key="1">
    <citation type="submission" date="2023-08" db="EMBL/GenBank/DDBJ databases">
        <authorList>
            <person name="Chen Y."/>
            <person name="Shah S."/>
            <person name="Dougan E. K."/>
            <person name="Thang M."/>
            <person name="Chan C."/>
        </authorList>
    </citation>
    <scope>NUCLEOTIDE SEQUENCE</scope>
</reference>
<dbReference type="Gene3D" id="1.10.150.50">
    <property type="entry name" value="Transcription Factor, Ets-1"/>
    <property type="match status" value="1"/>
</dbReference>
<dbReference type="PROSITE" id="PS50105">
    <property type="entry name" value="SAM_DOMAIN"/>
    <property type="match status" value="1"/>
</dbReference>
<dbReference type="AlphaFoldDB" id="A0AA36I250"/>
<proteinExistence type="predicted"/>
<feature type="compositionally biased region" description="Low complexity" evidence="1">
    <location>
        <begin position="214"/>
        <end position="238"/>
    </location>
</feature>
<feature type="region of interest" description="Disordered" evidence="1">
    <location>
        <begin position="134"/>
        <end position="172"/>
    </location>
</feature>
<dbReference type="Proteomes" id="UP001178507">
    <property type="component" value="Unassembled WGS sequence"/>
</dbReference>
<gene>
    <name evidence="3" type="ORF">EVOR1521_LOCUS7762</name>
</gene>
<feature type="non-terminal residue" evidence="3">
    <location>
        <position position="1"/>
    </location>
</feature>
<evidence type="ECO:0000256" key="1">
    <source>
        <dbReference type="SAM" id="MobiDB-lite"/>
    </source>
</evidence>
<dbReference type="SMART" id="SM00454">
    <property type="entry name" value="SAM"/>
    <property type="match status" value="1"/>
</dbReference>
<sequence length="238" mass="25169">MATVTHWTVEDVAAWIEQCLRLPYARKFVEAGIDGVQLVHLTQDGLLKMGVDSEEHVKCLLDHAAVLRFQFERSLRAGSVAEADQKMEATATQTDWSAPSCRRSLTGMMYPRVGSPILCAGKVHNRHEHVQLDTAEPRPDVQEVQAKAGADPTNKAGRGGKEDAQAAGFRGVSSQSSAISAAISTTCSSVAGSGYVEGPGACEAVKGQPHLSIPLPSHRPPSALSSARAVSARCGSEA</sequence>
<feature type="domain" description="SAM" evidence="2">
    <location>
        <begin position="7"/>
        <end position="70"/>
    </location>
</feature>
<organism evidence="3 4">
    <name type="scientific">Effrenium voratum</name>
    <dbReference type="NCBI Taxonomy" id="2562239"/>
    <lineage>
        <taxon>Eukaryota</taxon>
        <taxon>Sar</taxon>
        <taxon>Alveolata</taxon>
        <taxon>Dinophyceae</taxon>
        <taxon>Suessiales</taxon>
        <taxon>Symbiodiniaceae</taxon>
        <taxon>Effrenium</taxon>
    </lineage>
</organism>
<dbReference type="EMBL" id="CAUJNA010000641">
    <property type="protein sequence ID" value="CAJ1379550.1"/>
    <property type="molecule type" value="Genomic_DNA"/>
</dbReference>
<dbReference type="InterPro" id="IPR001660">
    <property type="entry name" value="SAM"/>
</dbReference>
<accession>A0AA36I250</accession>
<feature type="region of interest" description="Disordered" evidence="1">
    <location>
        <begin position="212"/>
        <end position="238"/>
    </location>
</feature>
<keyword evidence="4" id="KW-1185">Reference proteome</keyword>
<evidence type="ECO:0000313" key="3">
    <source>
        <dbReference type="EMBL" id="CAJ1379550.1"/>
    </source>
</evidence>
<name>A0AA36I250_9DINO</name>